<reference evidence="2" key="1">
    <citation type="submission" date="2023-04" db="EMBL/GenBank/DDBJ databases">
        <title>Phytophthora lilii NBRC 32176.</title>
        <authorList>
            <person name="Ichikawa N."/>
            <person name="Sato H."/>
            <person name="Tonouchi N."/>
        </authorList>
    </citation>
    <scope>NUCLEOTIDE SEQUENCE</scope>
    <source>
        <strain evidence="2">NBRC 32176</strain>
    </source>
</reference>
<feature type="region of interest" description="Disordered" evidence="1">
    <location>
        <begin position="149"/>
        <end position="170"/>
    </location>
</feature>
<dbReference type="Proteomes" id="UP001165083">
    <property type="component" value="Unassembled WGS sequence"/>
</dbReference>
<sequence>MLSTVTASRRDALVRLHVTAPSVHGAAGGRAPRAVGRRVRGGGRQRAAEPAGRGLRQRRRRVRAVPALLVRRDAAGGAGSAPHAAAAAARARADAAAAGRLRGAVRGAALGAAAAAAGPAVRPLAVPPALRGAAQLPDVPELLSEDEGRAVEDDDSYLDDVPPPPPVDHDACNEALAKLVQVKMQHANRTITRPDDWLVFDPVQEKLVLKKHAPHLNGSATNGHCNGQMDGKVSLSREQEPIGDNQQPLPPDAQGAVAKRVKRVEADAAPESAAVGVRKRL</sequence>
<feature type="region of interest" description="Disordered" evidence="1">
    <location>
        <begin position="236"/>
        <end position="281"/>
    </location>
</feature>
<dbReference type="EMBL" id="BSXW01001291">
    <property type="protein sequence ID" value="GMF35555.1"/>
    <property type="molecule type" value="Genomic_DNA"/>
</dbReference>
<organism evidence="2 3">
    <name type="scientific">Phytophthora lilii</name>
    <dbReference type="NCBI Taxonomy" id="2077276"/>
    <lineage>
        <taxon>Eukaryota</taxon>
        <taxon>Sar</taxon>
        <taxon>Stramenopiles</taxon>
        <taxon>Oomycota</taxon>
        <taxon>Peronosporomycetes</taxon>
        <taxon>Peronosporales</taxon>
        <taxon>Peronosporaceae</taxon>
        <taxon>Phytophthora</taxon>
    </lineage>
</organism>
<evidence type="ECO:0000256" key="1">
    <source>
        <dbReference type="SAM" id="MobiDB-lite"/>
    </source>
</evidence>
<dbReference type="OrthoDB" id="156912at2759"/>
<proteinExistence type="predicted"/>
<name>A0A9W7CRC8_9STRA</name>
<comment type="caution">
    <text evidence="2">The sequence shown here is derived from an EMBL/GenBank/DDBJ whole genome shotgun (WGS) entry which is preliminary data.</text>
</comment>
<protein>
    <submittedName>
        <fullName evidence="2">Unnamed protein product</fullName>
    </submittedName>
</protein>
<accession>A0A9W7CRC8</accession>
<evidence type="ECO:0000313" key="3">
    <source>
        <dbReference type="Proteomes" id="UP001165083"/>
    </source>
</evidence>
<gene>
    <name evidence="2" type="ORF">Plil01_001509600</name>
</gene>
<evidence type="ECO:0000313" key="2">
    <source>
        <dbReference type="EMBL" id="GMF35555.1"/>
    </source>
</evidence>
<dbReference type="AlphaFoldDB" id="A0A9W7CRC8"/>
<keyword evidence="3" id="KW-1185">Reference proteome</keyword>